<dbReference type="GO" id="GO:0005634">
    <property type="term" value="C:nucleus"/>
    <property type="evidence" value="ECO:0007669"/>
    <property type="project" value="UniProtKB-ARBA"/>
</dbReference>
<dbReference type="Proteomes" id="UP000694843">
    <property type="component" value="Unplaced"/>
</dbReference>
<dbReference type="OrthoDB" id="6277246at2759"/>
<evidence type="ECO:0000256" key="4">
    <source>
        <dbReference type="ARBA" id="ARBA00022833"/>
    </source>
</evidence>
<dbReference type="PANTHER" id="PTHR19818">
    <property type="entry name" value="ZINC FINGER PROTEIN ZIC AND GLI"/>
    <property type="match status" value="1"/>
</dbReference>
<evidence type="ECO:0000313" key="9">
    <source>
        <dbReference type="RefSeq" id="XP_018021549.1"/>
    </source>
</evidence>
<feature type="domain" description="C2H2-type" evidence="7">
    <location>
        <begin position="1185"/>
        <end position="1214"/>
    </location>
</feature>
<dbReference type="Gene3D" id="3.30.160.60">
    <property type="entry name" value="Classic Zinc Finger"/>
    <property type="match status" value="7"/>
</dbReference>
<keyword evidence="8" id="KW-1185">Reference proteome</keyword>
<dbReference type="GO" id="GO:0045944">
    <property type="term" value="P:positive regulation of transcription by RNA polymerase II"/>
    <property type="evidence" value="ECO:0007669"/>
    <property type="project" value="UniProtKB-ARBA"/>
</dbReference>
<feature type="domain" description="C2H2-type" evidence="7">
    <location>
        <begin position="1246"/>
        <end position="1275"/>
    </location>
</feature>
<proteinExistence type="predicted"/>
<gene>
    <name evidence="9" type="primary">LOC108677779</name>
</gene>
<keyword evidence="1" id="KW-0479">Metal-binding</keyword>
<dbReference type="Pfam" id="PF00096">
    <property type="entry name" value="zf-C2H2"/>
    <property type="match status" value="3"/>
</dbReference>
<evidence type="ECO:0000259" key="7">
    <source>
        <dbReference type="PROSITE" id="PS50157"/>
    </source>
</evidence>
<keyword evidence="2" id="KW-0677">Repeat</keyword>
<dbReference type="FunFam" id="3.30.160.60:FF:000007">
    <property type="entry name" value="Basic krueppel-like factor 3"/>
    <property type="match status" value="1"/>
</dbReference>
<feature type="domain" description="C2H2-type" evidence="7">
    <location>
        <begin position="1304"/>
        <end position="1333"/>
    </location>
</feature>
<dbReference type="InterPro" id="IPR050329">
    <property type="entry name" value="GLI_C2H2-zinc-finger"/>
</dbReference>
<keyword evidence="3 5" id="KW-0863">Zinc-finger</keyword>
<feature type="region of interest" description="Disordered" evidence="6">
    <location>
        <begin position="787"/>
        <end position="806"/>
    </location>
</feature>
<name>A0A8B7P5X4_HYAAZ</name>
<dbReference type="SUPFAM" id="SSF57667">
    <property type="entry name" value="beta-beta-alpha zinc fingers"/>
    <property type="match status" value="5"/>
</dbReference>
<feature type="compositionally biased region" description="Low complexity" evidence="6">
    <location>
        <begin position="914"/>
        <end position="928"/>
    </location>
</feature>
<dbReference type="RefSeq" id="XP_018021549.1">
    <property type="nucleotide sequence ID" value="XM_018166060.2"/>
</dbReference>
<accession>A0A8B7P5X4</accession>
<feature type="domain" description="C2H2-type" evidence="7">
    <location>
        <begin position="1154"/>
        <end position="1183"/>
    </location>
</feature>
<evidence type="ECO:0000256" key="2">
    <source>
        <dbReference type="ARBA" id="ARBA00022737"/>
    </source>
</evidence>
<evidence type="ECO:0000256" key="1">
    <source>
        <dbReference type="ARBA" id="ARBA00022723"/>
    </source>
</evidence>
<dbReference type="GeneID" id="108677779"/>
<feature type="domain" description="C2H2-type" evidence="7">
    <location>
        <begin position="1094"/>
        <end position="1123"/>
    </location>
</feature>
<reference evidence="9" key="1">
    <citation type="submission" date="2025-08" db="UniProtKB">
        <authorList>
            <consortium name="RefSeq"/>
        </authorList>
    </citation>
    <scope>IDENTIFICATION</scope>
    <source>
        <tissue evidence="9">Whole organism</tissue>
    </source>
</reference>
<sequence length="1766" mass="189564">MEGAVVSREQALEAAEPVVMNDSLFCRILKLPEEGSSEDGNTSSDFPSDLHNVDDWFKSKNDSMSGLDFDSDLKNAELDIGDLFNLKGMLQSQLSSGDCSGISQVRAEHSLCQSAFGKPESAGSSHYEKYFHLPSGAIKAGSYPLDRGIFEEMLLADSMQRLCKNKSVPHDAGDANKQASDSEEVLLPAFQELISSNTTMERKDTMRSTQTSNQPCLALDFEIHSPLTSNDQLNNLITGSFLKSKLGKDTPQPFYVDTDEGISKDQCSIKNLLSNSALGELCMDDLRCHELSVSEEIAGLPSEFFSVSTCNSIETDSRLSSILASNAHNENEGATAACKDLLDTIDKNFLKADLGINPNPDLRPSKWSYETNLSNGSLLVSNCVVDNKKDARTSSVSERLAQSEKSKEELVKNIIESASASSAVNSLAFDTVGCASSINESHTLQDDRDYADTDRPLLQHEINSLLPMPSEACKINSNSYTSKGTMIITSASSKSTQINCSTVSQNGLFNSNPALKLIQNQRNIATSSDNQTTTYKTIPMMQPSLVFSAVKSHDRKISLPQNLLLALQGYKTDSPDTEGSVPPPVPPSALRHKVVRITKAAPPATRGSLTNMTKVNLDDLRSHKGQAKVVMSVDPKVNQTSIFITSSNDEVTVFKVNSCDLVKAVSCIKDSHLDPLGLAPWQLIQRAQTASKFIKKIQQENGLLTADQLSAGTLSPSHNFEINQMLPEFKPPVSKNKNTPISSAFPYANVPGTTVGTIHVASSPTATSVRVQNVVVSKTSFVTPSTLTLPPTIESSKEPSSTRVPVSKNIQSAVGSSDTISSALQLSSSASITQSPPNSSSTARTANSFAYSLGKKLLVPKVSVSLKPGASPTMVSVPSVLDSLPPVTSFTASSCLPTRAGTGEEDRSLSPAISSSRVFTTTTTSSATKTKKVRPTRTESRQNIASSSTSSLSRRGQKRKLNDDRAATNSSKLRAVSQRPVPKCAKDKQDTLNTHKNKGVKPAEGCYKPAESSEDEACRKSQSAASPVPDAENLDLLVSRALESVGASMDKVMAAQESSTPPQWACIHPGCSTVCSKLSALKVHILNHFHDRPFRCSQAGCDWSFASSFKLKRHMETHLKRRDFVCEEPDCGRRFTTIYNLRSHLRRHDCPYQWRCGAQGCGLTFHTKRLYQMHLKTHADLQAPYKCTMEGCNKCYFKASSLTLHLRNHSRDPSELRCQWPGCDKEFDKPCRLKAHMRNHTGQRPFVCDFEGCKWSFKSSSKLTRHKRKHTNCRKFSCPVCHKSFLRSEHLKGHLLLHTGVRNFACTQPECSAKFTAKSSLYVHLKKHAKKLACVASPETGGGKGGATALYCPVQSCLKGFSSKAALKEHSLTCHSAVLGVDGGPLDYITLVGERSSLPGDLLHSPLIKPGLPASPSSSFPSPTSFHSSPSASFPSPCTSSVLSSPSVSEFLSTSISSFAPSLSNSYLSTGFISTTLPSPFPSSSVSTSTHIVPLSLSVTAFSPCTQPSPLCTLSTALSTPASTPLFTLSTATSPSNSSLRPSEQNTSQDLITDKTPLQNAAAINNINSSLNVQINRNKFPQNTIIISKNVPRVAGAGSKTFQSNARVVAVTSHITVDHRNASCRSKGGTATSSGGLVPSSGGQVPALRGLLPSSGGLVLRSEGPIPSSGGLAPSSCVPMSLSEDFPPSAEGPSSLSEESSSPAALLQGLELLGPPFDAGAGDDGLCVPHGGDLYPPDPLMCPHLLTDTSTPLHTHQTTINLRDLD</sequence>
<feature type="domain" description="C2H2-type" evidence="7">
    <location>
        <begin position="1216"/>
        <end position="1245"/>
    </location>
</feature>
<evidence type="ECO:0000256" key="6">
    <source>
        <dbReference type="SAM" id="MobiDB-lite"/>
    </source>
</evidence>
<dbReference type="SMART" id="SM00355">
    <property type="entry name" value="ZnF_C2H2"/>
    <property type="match status" value="10"/>
</dbReference>
<evidence type="ECO:0000256" key="3">
    <source>
        <dbReference type="ARBA" id="ARBA00022771"/>
    </source>
</evidence>
<dbReference type="GO" id="GO:0000981">
    <property type="term" value="F:DNA-binding transcription factor activity, RNA polymerase II-specific"/>
    <property type="evidence" value="ECO:0007669"/>
    <property type="project" value="TreeGrafter"/>
</dbReference>
<dbReference type="InterPro" id="IPR036236">
    <property type="entry name" value="Znf_C2H2_sf"/>
</dbReference>
<dbReference type="KEGG" id="hazt:108677779"/>
<dbReference type="PROSITE" id="PS00028">
    <property type="entry name" value="ZINC_FINGER_C2H2_1"/>
    <property type="match status" value="10"/>
</dbReference>
<feature type="region of interest" description="Disordered" evidence="6">
    <location>
        <begin position="1662"/>
        <end position="1703"/>
    </location>
</feature>
<dbReference type="InterPro" id="IPR013087">
    <property type="entry name" value="Znf_C2H2_type"/>
</dbReference>
<feature type="compositionally biased region" description="Low complexity" evidence="6">
    <location>
        <begin position="1688"/>
        <end position="1703"/>
    </location>
</feature>
<feature type="region of interest" description="Disordered" evidence="6">
    <location>
        <begin position="891"/>
        <end position="1008"/>
    </location>
</feature>
<dbReference type="PROSITE" id="PS50157">
    <property type="entry name" value="ZINC_FINGER_C2H2_2"/>
    <property type="match status" value="8"/>
</dbReference>
<protein>
    <submittedName>
        <fullName evidence="9">Uncharacterized protein LOC108677779</fullName>
    </submittedName>
</protein>
<feature type="region of interest" description="Disordered" evidence="6">
    <location>
        <begin position="1622"/>
        <end position="1642"/>
    </location>
</feature>
<feature type="domain" description="C2H2-type" evidence="7">
    <location>
        <begin position="1124"/>
        <end position="1148"/>
    </location>
</feature>
<organism evidence="8 9">
    <name type="scientific">Hyalella azteca</name>
    <name type="common">Amphipod</name>
    <dbReference type="NCBI Taxonomy" id="294128"/>
    <lineage>
        <taxon>Eukaryota</taxon>
        <taxon>Metazoa</taxon>
        <taxon>Ecdysozoa</taxon>
        <taxon>Arthropoda</taxon>
        <taxon>Crustacea</taxon>
        <taxon>Multicrustacea</taxon>
        <taxon>Malacostraca</taxon>
        <taxon>Eumalacostraca</taxon>
        <taxon>Peracarida</taxon>
        <taxon>Amphipoda</taxon>
        <taxon>Senticaudata</taxon>
        <taxon>Talitrida</taxon>
        <taxon>Talitroidea</taxon>
        <taxon>Hyalellidae</taxon>
        <taxon>Hyalella</taxon>
    </lineage>
</organism>
<keyword evidence="4" id="KW-0862">Zinc</keyword>
<evidence type="ECO:0000313" key="8">
    <source>
        <dbReference type="Proteomes" id="UP000694843"/>
    </source>
</evidence>
<dbReference type="GO" id="GO:0008270">
    <property type="term" value="F:zinc ion binding"/>
    <property type="evidence" value="ECO:0007669"/>
    <property type="project" value="UniProtKB-KW"/>
</dbReference>
<dbReference type="PANTHER" id="PTHR19818:SF139">
    <property type="entry name" value="PAIR-RULE PROTEIN ODD-PAIRED"/>
    <property type="match status" value="1"/>
</dbReference>
<evidence type="ECO:0000256" key="5">
    <source>
        <dbReference type="PROSITE-ProRule" id="PRU00042"/>
    </source>
</evidence>
<dbReference type="GO" id="GO:0000978">
    <property type="term" value="F:RNA polymerase II cis-regulatory region sequence-specific DNA binding"/>
    <property type="evidence" value="ECO:0007669"/>
    <property type="project" value="TreeGrafter"/>
</dbReference>
<feature type="domain" description="C2H2-type" evidence="7">
    <location>
        <begin position="1276"/>
        <end position="1303"/>
    </location>
</feature>